<dbReference type="PANTHER" id="PTHR31374">
    <property type="entry name" value="AUXIN-INDUCED PROTEIN-LIKE-RELATED"/>
    <property type="match status" value="1"/>
</dbReference>
<dbReference type="GO" id="GO:0009733">
    <property type="term" value="P:response to auxin"/>
    <property type="evidence" value="ECO:0007669"/>
    <property type="project" value="InterPro"/>
</dbReference>
<evidence type="ECO:0000313" key="5">
    <source>
        <dbReference type="Proteomes" id="UP000029121"/>
    </source>
</evidence>
<gene>
    <name evidence="4" type="ORF">CARUB_v10003712mg</name>
</gene>
<dbReference type="KEGG" id="crb:17882960"/>
<evidence type="ECO:0000256" key="2">
    <source>
        <dbReference type="ARBA" id="ARBA00022473"/>
    </source>
</evidence>
<dbReference type="OrthoDB" id="1840940at2759"/>
<dbReference type="EMBL" id="KB870810">
    <property type="protein sequence ID" value="EOA22972.1"/>
    <property type="molecule type" value="Genomic_DNA"/>
</dbReference>
<reference evidence="5" key="1">
    <citation type="journal article" date="2013" name="Nat. Genet.">
        <title>The Capsella rubella genome and the genomic consequences of rapid mating system evolution.</title>
        <authorList>
            <person name="Slotte T."/>
            <person name="Hazzouri K.M."/>
            <person name="Agren J.A."/>
            <person name="Koenig D."/>
            <person name="Maumus F."/>
            <person name="Guo Y.L."/>
            <person name="Steige K."/>
            <person name="Platts A.E."/>
            <person name="Escobar J.S."/>
            <person name="Newman L.K."/>
            <person name="Wang W."/>
            <person name="Mandakova T."/>
            <person name="Vello E."/>
            <person name="Smith L.M."/>
            <person name="Henz S.R."/>
            <person name="Steffen J."/>
            <person name="Takuno S."/>
            <person name="Brandvain Y."/>
            <person name="Coop G."/>
            <person name="Andolfatto P."/>
            <person name="Hu T.T."/>
            <person name="Blanchette M."/>
            <person name="Clark R.M."/>
            <person name="Quesneville H."/>
            <person name="Nordborg M."/>
            <person name="Gaut B.S."/>
            <person name="Lysak M.A."/>
            <person name="Jenkins J."/>
            <person name="Grimwood J."/>
            <person name="Chapman J."/>
            <person name="Prochnik S."/>
            <person name="Shu S."/>
            <person name="Rokhsar D."/>
            <person name="Schmutz J."/>
            <person name="Weigel D."/>
            <person name="Wright S.I."/>
        </authorList>
    </citation>
    <scope>NUCLEOTIDE SEQUENCE [LARGE SCALE GENOMIC DNA]</scope>
    <source>
        <strain evidence="5">cv. Monte Gargano</strain>
    </source>
</reference>
<evidence type="ECO:0000256" key="1">
    <source>
        <dbReference type="ARBA" id="ARBA00006974"/>
    </source>
</evidence>
<dbReference type="InterPro" id="IPR003676">
    <property type="entry name" value="SAUR_fam"/>
</dbReference>
<keyword evidence="3" id="KW-0341">Growth regulation</keyword>
<keyword evidence="5" id="KW-1185">Reference proteome</keyword>
<evidence type="ECO:0000256" key="3">
    <source>
        <dbReference type="ARBA" id="ARBA00022604"/>
    </source>
</evidence>
<evidence type="ECO:0000313" key="4">
    <source>
        <dbReference type="EMBL" id="EOA22972.1"/>
    </source>
</evidence>
<dbReference type="PANTHER" id="PTHR31374:SF371">
    <property type="entry name" value="ARABIDOPSIS THALIANA GENOMIC DNA, CHROMOSOME 5, P1 CLONE:MOK16"/>
    <property type="match status" value="1"/>
</dbReference>
<keyword evidence="2" id="KW-0217">Developmental protein</keyword>
<comment type="similarity">
    <text evidence="1">Belongs to the ARG7 family.</text>
</comment>
<accession>R0FKG1</accession>
<proteinExistence type="inferred from homology"/>
<dbReference type="Proteomes" id="UP000029121">
    <property type="component" value="Unassembled WGS sequence"/>
</dbReference>
<dbReference type="STRING" id="81985.R0FKG1"/>
<organism evidence="4 5">
    <name type="scientific">Capsella rubella</name>
    <dbReference type="NCBI Taxonomy" id="81985"/>
    <lineage>
        <taxon>Eukaryota</taxon>
        <taxon>Viridiplantae</taxon>
        <taxon>Streptophyta</taxon>
        <taxon>Embryophyta</taxon>
        <taxon>Tracheophyta</taxon>
        <taxon>Spermatophyta</taxon>
        <taxon>Magnoliopsida</taxon>
        <taxon>eudicotyledons</taxon>
        <taxon>Gunneridae</taxon>
        <taxon>Pentapetalae</taxon>
        <taxon>rosids</taxon>
        <taxon>malvids</taxon>
        <taxon>Brassicales</taxon>
        <taxon>Brassicaceae</taxon>
        <taxon>Camelineae</taxon>
        <taxon>Capsella</taxon>
    </lineage>
</organism>
<sequence>MMKKSKLITKAWKQMSSRVAKHREATSGKPKDQYRIPHDVPKGHLVVYVGKEEDSYKRFVIKITLLHDPIFRALLDQSKDEAYDDFTSGDSKLCIPCDETFFLEVIRCASPRYS</sequence>
<dbReference type="Pfam" id="PF02519">
    <property type="entry name" value="Auxin_inducible"/>
    <property type="match status" value="1"/>
</dbReference>
<dbReference type="AlphaFoldDB" id="R0FKG1"/>
<name>R0FKG1_9BRAS</name>
<protein>
    <submittedName>
        <fullName evidence="4">Uncharacterized protein</fullName>
    </submittedName>
</protein>